<dbReference type="InterPro" id="IPR029063">
    <property type="entry name" value="SAM-dependent_MTases_sf"/>
</dbReference>
<dbReference type="SUPFAM" id="SSF53335">
    <property type="entry name" value="S-adenosyl-L-methionine-dependent methyltransferases"/>
    <property type="match status" value="1"/>
</dbReference>
<proteinExistence type="predicted"/>
<evidence type="ECO:0000313" key="1">
    <source>
        <dbReference type="EMBL" id="SFV91133.1"/>
    </source>
</evidence>
<protein>
    <submittedName>
        <fullName evidence="1">Methyltransferase-related protein</fullName>
    </submittedName>
</protein>
<dbReference type="Gene3D" id="3.40.50.150">
    <property type="entry name" value="Vaccinia Virus protein VP39"/>
    <property type="match status" value="1"/>
</dbReference>
<keyword evidence="1" id="KW-0489">Methyltransferase</keyword>
<accession>A0A1W1EAY7</accession>
<dbReference type="GO" id="GO:0008168">
    <property type="term" value="F:methyltransferase activity"/>
    <property type="evidence" value="ECO:0007669"/>
    <property type="project" value="UniProtKB-KW"/>
</dbReference>
<keyword evidence="1" id="KW-0808">Transferase</keyword>
<dbReference type="PANTHER" id="PTHR43861">
    <property type="entry name" value="TRANS-ACONITATE 2-METHYLTRANSFERASE-RELATED"/>
    <property type="match status" value="1"/>
</dbReference>
<dbReference type="AlphaFoldDB" id="A0A1W1EAY7"/>
<reference evidence="1" key="1">
    <citation type="submission" date="2016-10" db="EMBL/GenBank/DDBJ databases">
        <authorList>
            <person name="de Groot N.N."/>
        </authorList>
    </citation>
    <scope>NUCLEOTIDE SEQUENCE</scope>
</reference>
<gene>
    <name evidence="1" type="ORF">MNB_SV-4-185</name>
</gene>
<organism evidence="1">
    <name type="scientific">hydrothermal vent metagenome</name>
    <dbReference type="NCBI Taxonomy" id="652676"/>
    <lineage>
        <taxon>unclassified sequences</taxon>
        <taxon>metagenomes</taxon>
        <taxon>ecological metagenomes</taxon>
    </lineage>
</organism>
<dbReference type="EMBL" id="FPIB01000028">
    <property type="protein sequence ID" value="SFV91133.1"/>
    <property type="molecule type" value="Genomic_DNA"/>
</dbReference>
<name>A0A1W1EAY7_9ZZZZ</name>
<dbReference type="Pfam" id="PF13489">
    <property type="entry name" value="Methyltransf_23"/>
    <property type="match status" value="1"/>
</dbReference>
<sequence length="227" mass="26340">MQCHICNGETLMFTEIHNATVCYCCKACKYIFKDPSCYQPLDKQKERYDLHQNDENSDSYKAYFQRFVDFVLPFTNSPKRALDFGCGKSTLLADILKNIGISTDVYDPIYHPKNLSHSKKYDLIVSTEVFEHLHQPKEVFASLVARLNPGGFLAIQTAFHPEDTDAFKTWYYHRDPTHIVFFSPKTFKRLGQMYGCVYVADNGKNMVVLKRGEKMERKNIISAYLKE</sequence>
<dbReference type="GO" id="GO:0032259">
    <property type="term" value="P:methylation"/>
    <property type="evidence" value="ECO:0007669"/>
    <property type="project" value="UniProtKB-KW"/>
</dbReference>